<evidence type="ECO:0000256" key="1">
    <source>
        <dbReference type="ARBA" id="ARBA00023015"/>
    </source>
</evidence>
<gene>
    <name evidence="5" type="ORF">Ana3638_22810</name>
</gene>
<name>A0A6P1TU92_9FIRM</name>
<dbReference type="SUPFAM" id="SSF51215">
    <property type="entry name" value="Regulatory protein AraC"/>
    <property type="match status" value="1"/>
</dbReference>
<keyword evidence="1" id="KW-0805">Transcription regulation</keyword>
<dbReference type="Pfam" id="PF12833">
    <property type="entry name" value="HTH_18"/>
    <property type="match status" value="1"/>
</dbReference>
<sequence>MKLSSFECNDVEDIFSVSKKKQFNHAMPESHFHSSYELYYLLEGERQFFIKDRTIVMGTGDLVIIRPNVLHRTANTEHPKHEKIILNFKEEFLAAFNGNFINTLHPNFQNDYLVIHFSLQHKILVEDMLQQIVLEAQEKKSSYEIYIQSLILQLLIFSSRYMEEHNIKPFEYLNTKHERISEVVRYINTYYKNDLSLQFLSNRFYVSPYYLSRTFKEVTGFTFVEYLNSVRIKEAKKLLEESNLKVSLIAAKVGFGSITHFGRVFKELTGHKPLFYRKRV</sequence>
<keyword evidence="3" id="KW-0804">Transcription</keyword>
<evidence type="ECO:0000256" key="2">
    <source>
        <dbReference type="ARBA" id="ARBA00023125"/>
    </source>
</evidence>
<evidence type="ECO:0000256" key="3">
    <source>
        <dbReference type="ARBA" id="ARBA00023163"/>
    </source>
</evidence>
<evidence type="ECO:0000259" key="4">
    <source>
        <dbReference type="PROSITE" id="PS01124"/>
    </source>
</evidence>
<dbReference type="InterPro" id="IPR003313">
    <property type="entry name" value="AraC-bd"/>
</dbReference>
<keyword evidence="2" id="KW-0238">DNA-binding</keyword>
<dbReference type="Pfam" id="PF02311">
    <property type="entry name" value="AraC_binding"/>
    <property type="match status" value="1"/>
</dbReference>
<dbReference type="PANTHER" id="PTHR43280:SF28">
    <property type="entry name" value="HTH-TYPE TRANSCRIPTIONAL ACTIVATOR RHAS"/>
    <property type="match status" value="1"/>
</dbReference>
<dbReference type="InterPro" id="IPR009057">
    <property type="entry name" value="Homeodomain-like_sf"/>
</dbReference>
<evidence type="ECO:0000313" key="5">
    <source>
        <dbReference type="EMBL" id="QHQ63256.1"/>
    </source>
</evidence>
<dbReference type="PROSITE" id="PS01124">
    <property type="entry name" value="HTH_ARAC_FAMILY_2"/>
    <property type="match status" value="1"/>
</dbReference>
<dbReference type="KEGG" id="anr:Ana3638_22810"/>
<dbReference type="SMART" id="SM00342">
    <property type="entry name" value="HTH_ARAC"/>
    <property type="match status" value="1"/>
</dbReference>
<dbReference type="Gene3D" id="1.10.10.60">
    <property type="entry name" value="Homeodomain-like"/>
    <property type="match status" value="2"/>
</dbReference>
<organism evidence="5 6">
    <name type="scientific">Anaerocolumna sedimenticola</name>
    <dbReference type="NCBI Taxonomy" id="2696063"/>
    <lineage>
        <taxon>Bacteria</taxon>
        <taxon>Bacillati</taxon>
        <taxon>Bacillota</taxon>
        <taxon>Clostridia</taxon>
        <taxon>Lachnospirales</taxon>
        <taxon>Lachnospiraceae</taxon>
        <taxon>Anaerocolumna</taxon>
    </lineage>
</organism>
<keyword evidence="6" id="KW-1185">Reference proteome</keyword>
<dbReference type="AlphaFoldDB" id="A0A6P1TU92"/>
<dbReference type="SUPFAM" id="SSF46689">
    <property type="entry name" value="Homeodomain-like"/>
    <property type="match status" value="2"/>
</dbReference>
<proteinExistence type="predicted"/>
<dbReference type="InterPro" id="IPR018060">
    <property type="entry name" value="HTH_AraC"/>
</dbReference>
<dbReference type="Gene3D" id="2.60.120.10">
    <property type="entry name" value="Jelly Rolls"/>
    <property type="match status" value="1"/>
</dbReference>
<protein>
    <submittedName>
        <fullName evidence="5">Helix-turn-helix domain-containing protein</fullName>
    </submittedName>
</protein>
<accession>A0A6P1TU92</accession>
<dbReference type="PANTHER" id="PTHR43280">
    <property type="entry name" value="ARAC-FAMILY TRANSCRIPTIONAL REGULATOR"/>
    <property type="match status" value="1"/>
</dbReference>
<dbReference type="RefSeq" id="WP_161840078.1">
    <property type="nucleotide sequence ID" value="NZ_CP048000.1"/>
</dbReference>
<dbReference type="GO" id="GO:0043565">
    <property type="term" value="F:sequence-specific DNA binding"/>
    <property type="evidence" value="ECO:0007669"/>
    <property type="project" value="InterPro"/>
</dbReference>
<dbReference type="InterPro" id="IPR037923">
    <property type="entry name" value="HTH-like"/>
</dbReference>
<dbReference type="Proteomes" id="UP000464314">
    <property type="component" value="Chromosome"/>
</dbReference>
<dbReference type="EMBL" id="CP048000">
    <property type="protein sequence ID" value="QHQ63256.1"/>
    <property type="molecule type" value="Genomic_DNA"/>
</dbReference>
<reference evidence="5 6" key="1">
    <citation type="submission" date="2020-01" db="EMBL/GenBank/DDBJ databases">
        <title>Genome analysis of Anaerocolumna sp. CBA3638.</title>
        <authorList>
            <person name="Kim J."/>
            <person name="Roh S.W."/>
        </authorList>
    </citation>
    <scope>NUCLEOTIDE SEQUENCE [LARGE SCALE GENOMIC DNA]</scope>
    <source>
        <strain evidence="5 6">CBA3638</strain>
    </source>
</reference>
<dbReference type="GO" id="GO:0003700">
    <property type="term" value="F:DNA-binding transcription factor activity"/>
    <property type="evidence" value="ECO:0007669"/>
    <property type="project" value="InterPro"/>
</dbReference>
<dbReference type="InterPro" id="IPR014710">
    <property type="entry name" value="RmlC-like_jellyroll"/>
</dbReference>
<evidence type="ECO:0000313" key="6">
    <source>
        <dbReference type="Proteomes" id="UP000464314"/>
    </source>
</evidence>
<feature type="domain" description="HTH araC/xylS-type" evidence="4">
    <location>
        <begin position="181"/>
        <end position="279"/>
    </location>
</feature>